<dbReference type="Proteomes" id="UP000663848">
    <property type="component" value="Unassembled WGS sequence"/>
</dbReference>
<accession>A0A821C2B4</accession>
<evidence type="ECO:0000313" key="6">
    <source>
        <dbReference type="Proteomes" id="UP000663848"/>
    </source>
</evidence>
<keyword evidence="1" id="KW-0472">Membrane</keyword>
<dbReference type="EMBL" id="CAJOBR010001378">
    <property type="protein sequence ID" value="CAF4603173.1"/>
    <property type="molecule type" value="Genomic_DNA"/>
</dbReference>
<gene>
    <name evidence="2" type="ORF">HFQ381_LOCUS11071</name>
    <name evidence="4" type="ORF">QYT958_LOCUS11696</name>
    <name evidence="5" type="ORF">TOA249_LOCUS16121</name>
    <name evidence="3" type="ORF">TSG867_LOCUS13201</name>
</gene>
<keyword evidence="1" id="KW-1133">Transmembrane helix</keyword>
<dbReference type="EMBL" id="CAJOBS010001084">
    <property type="protein sequence ID" value="CAF4685463.1"/>
    <property type="molecule type" value="Genomic_DNA"/>
</dbReference>
<proteinExistence type="predicted"/>
<organism evidence="4 6">
    <name type="scientific">Rotaria socialis</name>
    <dbReference type="NCBI Taxonomy" id="392032"/>
    <lineage>
        <taxon>Eukaryota</taxon>
        <taxon>Metazoa</taxon>
        <taxon>Spiralia</taxon>
        <taxon>Gnathifera</taxon>
        <taxon>Rotifera</taxon>
        <taxon>Eurotatoria</taxon>
        <taxon>Bdelloidea</taxon>
        <taxon>Philodinida</taxon>
        <taxon>Philodinidae</taxon>
        <taxon>Rotaria</taxon>
    </lineage>
</organism>
<evidence type="ECO:0000313" key="2">
    <source>
        <dbReference type="EMBL" id="CAF4261283.1"/>
    </source>
</evidence>
<protein>
    <submittedName>
        <fullName evidence="4">Uncharacterized protein</fullName>
    </submittedName>
</protein>
<reference evidence="4" key="1">
    <citation type="submission" date="2021-02" db="EMBL/GenBank/DDBJ databases">
        <authorList>
            <person name="Nowell W R."/>
        </authorList>
    </citation>
    <scope>NUCLEOTIDE SEQUENCE</scope>
</reference>
<keyword evidence="1" id="KW-0812">Transmembrane</keyword>
<dbReference type="Proteomes" id="UP000663851">
    <property type="component" value="Unassembled WGS sequence"/>
</dbReference>
<dbReference type="Proteomes" id="UP000663838">
    <property type="component" value="Unassembled WGS sequence"/>
</dbReference>
<dbReference type="EMBL" id="CAJOBQ010000696">
    <property type="protein sequence ID" value="CAF4403971.1"/>
    <property type="molecule type" value="Genomic_DNA"/>
</dbReference>
<dbReference type="AlphaFoldDB" id="A0A821C2B4"/>
<evidence type="ECO:0000313" key="5">
    <source>
        <dbReference type="EMBL" id="CAF4685463.1"/>
    </source>
</evidence>
<comment type="caution">
    <text evidence="4">The sequence shown here is derived from an EMBL/GenBank/DDBJ whole genome shotgun (WGS) entry which is preliminary data.</text>
</comment>
<evidence type="ECO:0000313" key="4">
    <source>
        <dbReference type="EMBL" id="CAF4603173.1"/>
    </source>
</evidence>
<evidence type="ECO:0000256" key="1">
    <source>
        <dbReference type="SAM" id="Phobius"/>
    </source>
</evidence>
<feature type="transmembrane region" description="Helical" evidence="1">
    <location>
        <begin position="30"/>
        <end position="53"/>
    </location>
</feature>
<dbReference type="Proteomes" id="UP000663862">
    <property type="component" value="Unassembled WGS sequence"/>
</dbReference>
<evidence type="ECO:0000313" key="3">
    <source>
        <dbReference type="EMBL" id="CAF4403971.1"/>
    </source>
</evidence>
<sequence>MLMDLSENLPQIPTVRKETTKRRMSRAKRLTICIFIFGSCLVIMAVILIVVFVKTTKSYTTTTANTTGMLLLEKKLACTYFALKTIRSLIMFGVQHNLNPVSLLPSWSICYQGLYSVILTEAAVVSILRSCNKTLLLLACRPVTNINFTVAAMGNRSDVLYDCDTIIECTHLANGVGWYFSDRYSWGFVNGDESVTRKQCDTNPVNNGVNGLCWHTTMNSGGYQCGSNINLNSDSTYERLIYHSN</sequence>
<dbReference type="EMBL" id="CAJOBO010000627">
    <property type="protein sequence ID" value="CAF4261283.1"/>
    <property type="molecule type" value="Genomic_DNA"/>
</dbReference>
<name>A0A821C2B4_9BILA</name>